<evidence type="ECO:0000313" key="7">
    <source>
        <dbReference type="EMBL" id="KAB2341005.1"/>
    </source>
</evidence>
<dbReference type="GO" id="GO:0016874">
    <property type="term" value="F:ligase activity"/>
    <property type="evidence" value="ECO:0007669"/>
    <property type="project" value="UniProtKB-KW"/>
</dbReference>
<dbReference type="PANTHER" id="PTHR43859">
    <property type="entry name" value="ACYL-ACTIVATING ENZYME"/>
    <property type="match status" value="1"/>
</dbReference>
<dbReference type="RefSeq" id="WP_151568884.1">
    <property type="nucleotide sequence ID" value="NZ_WBMT01000027.1"/>
</dbReference>
<dbReference type="Pfam" id="PF00501">
    <property type="entry name" value="AMP-binding"/>
    <property type="match status" value="1"/>
</dbReference>
<dbReference type="OrthoDB" id="9803968at2"/>
<evidence type="ECO:0000313" key="8">
    <source>
        <dbReference type="Proteomes" id="UP000468735"/>
    </source>
</evidence>
<keyword evidence="4" id="KW-0443">Lipid metabolism</keyword>
<dbReference type="Pfam" id="PF13193">
    <property type="entry name" value="AMP-binding_C"/>
    <property type="match status" value="1"/>
</dbReference>
<dbReference type="InterPro" id="IPR042099">
    <property type="entry name" value="ANL_N_sf"/>
</dbReference>
<dbReference type="FunFam" id="3.30.300.30:FF:000008">
    <property type="entry name" value="2,3-dihydroxybenzoate-AMP ligase"/>
    <property type="match status" value="1"/>
</dbReference>
<dbReference type="InterPro" id="IPR045851">
    <property type="entry name" value="AMP-bd_C_sf"/>
</dbReference>
<evidence type="ECO:0000259" key="5">
    <source>
        <dbReference type="Pfam" id="PF00501"/>
    </source>
</evidence>
<dbReference type="PANTHER" id="PTHR43859:SF4">
    <property type="entry name" value="BUTANOATE--COA LIGASE AAE1-RELATED"/>
    <property type="match status" value="1"/>
</dbReference>
<comment type="similarity">
    <text evidence="1">Belongs to the ATP-dependent AMP-binding enzyme family.</text>
</comment>
<keyword evidence="8" id="KW-1185">Reference proteome</keyword>
<evidence type="ECO:0000256" key="3">
    <source>
        <dbReference type="ARBA" id="ARBA00022832"/>
    </source>
</evidence>
<evidence type="ECO:0000259" key="6">
    <source>
        <dbReference type="Pfam" id="PF13193"/>
    </source>
</evidence>
<protein>
    <submittedName>
        <fullName evidence="7">Long-chain-fatty-acid--CoA ligase</fullName>
    </submittedName>
</protein>
<evidence type="ECO:0000256" key="2">
    <source>
        <dbReference type="ARBA" id="ARBA00022598"/>
    </source>
</evidence>
<proteinExistence type="inferred from homology"/>
<dbReference type="Proteomes" id="UP000468735">
    <property type="component" value="Unassembled WGS sequence"/>
</dbReference>
<dbReference type="InterPro" id="IPR000873">
    <property type="entry name" value="AMP-dep_synth/lig_dom"/>
</dbReference>
<feature type="domain" description="AMP-dependent synthetase/ligase" evidence="5">
    <location>
        <begin position="17"/>
        <end position="393"/>
    </location>
</feature>
<dbReference type="NCBIfam" id="NF004837">
    <property type="entry name" value="PRK06187.1"/>
    <property type="match status" value="1"/>
</dbReference>
<keyword evidence="2 7" id="KW-0436">Ligase</keyword>
<gene>
    <name evidence="7" type="ORF">F8566_42650</name>
</gene>
<dbReference type="Gene3D" id="3.40.50.12780">
    <property type="entry name" value="N-terminal domain of ligase-like"/>
    <property type="match status" value="1"/>
</dbReference>
<sequence length="538" mass="57979">METGPAYTPLTPLSFLKRSAEVFPAKTAISYGERSETYATFAAQVTRVARGLQALGVGPGDRVAYLAPNVPEMLVAHFAVPLAGAVLVAINTRLAPEEVRYILDHSGAKVLVVDSGLHPTVAPLAGGLTTVREIVTVTDPASGAAPDPAVGGITYTHLLARGSDEPLSWEVADENAIISINYTSGTTGRPKGVTYTHRGAYLNALGEVTHSRHTPDSVYLWTLPMFHCNGWCTPWALAAIGGTQVCLRTVDAERIWQLIDDEGVTHLNGAPTVLVTIANAPQAHPLERPLVVTTAGAPPSPTIIGQMEALGARIVHVYGLTETYGPYSVCEPQPGWPGLEAAERARLLARQGVGMLQTDGLRVVDADDNDVPWDGETLGEIVMRGNNVMAGYYRDEEATAKAFRGGWFHSGDLGVRHPDGYVELRDRSKDIIVSGGENISTVEVERAIDSHPAVLEVAVVAVPDEKWGERPKAFVITRPGASVTADELVEHVWGRLARFKAPDRIDFVTELPKTSTGKIQKFQLREKEWAGHERRIQG</sequence>
<feature type="domain" description="AMP-binding enzyme C-terminal" evidence="6">
    <location>
        <begin position="443"/>
        <end position="518"/>
    </location>
</feature>
<organism evidence="7 8">
    <name type="scientific">Actinomadura rudentiformis</name>
    <dbReference type="NCBI Taxonomy" id="359158"/>
    <lineage>
        <taxon>Bacteria</taxon>
        <taxon>Bacillati</taxon>
        <taxon>Actinomycetota</taxon>
        <taxon>Actinomycetes</taxon>
        <taxon>Streptosporangiales</taxon>
        <taxon>Thermomonosporaceae</taxon>
        <taxon>Actinomadura</taxon>
    </lineage>
</organism>
<dbReference type="EMBL" id="WBMT01000027">
    <property type="protein sequence ID" value="KAB2341005.1"/>
    <property type="molecule type" value="Genomic_DNA"/>
</dbReference>
<dbReference type="AlphaFoldDB" id="A0A6H9Y9D6"/>
<dbReference type="PROSITE" id="PS00455">
    <property type="entry name" value="AMP_BINDING"/>
    <property type="match status" value="1"/>
</dbReference>
<evidence type="ECO:0000256" key="4">
    <source>
        <dbReference type="ARBA" id="ARBA00023098"/>
    </source>
</evidence>
<dbReference type="SUPFAM" id="SSF56801">
    <property type="entry name" value="Acetyl-CoA synthetase-like"/>
    <property type="match status" value="1"/>
</dbReference>
<dbReference type="InterPro" id="IPR020845">
    <property type="entry name" value="AMP-binding_CS"/>
</dbReference>
<evidence type="ECO:0000256" key="1">
    <source>
        <dbReference type="ARBA" id="ARBA00006432"/>
    </source>
</evidence>
<dbReference type="InterPro" id="IPR025110">
    <property type="entry name" value="AMP-bd_C"/>
</dbReference>
<reference evidence="7 8" key="1">
    <citation type="submission" date="2019-09" db="EMBL/GenBank/DDBJ databases">
        <title>Actinomadura physcomitrii sp. nov., a novel actinomycete isolated from moss [Physcomitrium sphaericum (Ludw) Fuernr].</title>
        <authorList>
            <person name="Zhuang X."/>
            <person name="Liu C."/>
        </authorList>
    </citation>
    <scope>NUCLEOTIDE SEQUENCE [LARGE SCALE GENOMIC DNA]</scope>
    <source>
        <strain evidence="7 8">HMC1</strain>
    </source>
</reference>
<name>A0A6H9Y9D6_9ACTN</name>
<accession>A0A6H9Y9D6</accession>
<comment type="caution">
    <text evidence="7">The sequence shown here is derived from an EMBL/GenBank/DDBJ whole genome shotgun (WGS) entry which is preliminary data.</text>
</comment>
<keyword evidence="3" id="KW-0276">Fatty acid metabolism</keyword>
<dbReference type="Gene3D" id="3.30.300.30">
    <property type="match status" value="1"/>
</dbReference>
<dbReference type="GO" id="GO:0006631">
    <property type="term" value="P:fatty acid metabolic process"/>
    <property type="evidence" value="ECO:0007669"/>
    <property type="project" value="UniProtKB-KW"/>
</dbReference>